<dbReference type="AlphaFoldDB" id="A0A6S7ITJ2"/>
<evidence type="ECO:0000313" key="1">
    <source>
        <dbReference type="EMBL" id="CAB4020349.1"/>
    </source>
</evidence>
<proteinExistence type="predicted"/>
<dbReference type="Proteomes" id="UP001152795">
    <property type="component" value="Unassembled WGS sequence"/>
</dbReference>
<evidence type="ECO:0000313" key="2">
    <source>
        <dbReference type="Proteomes" id="UP001152795"/>
    </source>
</evidence>
<comment type="caution">
    <text evidence="1">The sequence shown here is derived from an EMBL/GenBank/DDBJ whole genome shotgun (WGS) entry which is preliminary data.</text>
</comment>
<protein>
    <submittedName>
        <fullName evidence="1">Uncharacterized protein</fullName>
    </submittedName>
</protein>
<name>A0A6S7ITJ2_PARCT</name>
<gene>
    <name evidence="1" type="ORF">PACLA_8A008648</name>
</gene>
<reference evidence="1" key="1">
    <citation type="submission" date="2020-04" db="EMBL/GenBank/DDBJ databases">
        <authorList>
            <person name="Alioto T."/>
            <person name="Alioto T."/>
            <person name="Gomez Garrido J."/>
        </authorList>
    </citation>
    <scope>NUCLEOTIDE SEQUENCE</scope>
    <source>
        <strain evidence="1">A484AB</strain>
    </source>
</reference>
<dbReference type="EMBL" id="CACRXK020010912">
    <property type="protein sequence ID" value="CAB4020349.1"/>
    <property type="molecule type" value="Genomic_DNA"/>
</dbReference>
<keyword evidence="2" id="KW-1185">Reference proteome</keyword>
<dbReference type="OrthoDB" id="6159421at2759"/>
<accession>A0A6S7ITJ2</accession>
<sequence>MIVSTRQNKFTLAYFEFLSYQLECCNSFNILFQSTRPPLHSLKKELEDLIKSIASDFMTLDYMKKTAPSKIDSTSSAFHVPLIQIYVGMAATATLCEMEADGAGETQSEQFDRFRTHCTDFLVEAILQIQKRFVLVAESEAKSEMSWEQYWRVIRDAKTVTGEQTYPSLMQFVSIIALFLFQTQQ</sequence>
<organism evidence="1 2">
    <name type="scientific">Paramuricea clavata</name>
    <name type="common">Red gorgonian</name>
    <name type="synonym">Violescent sea-whip</name>
    <dbReference type="NCBI Taxonomy" id="317549"/>
    <lineage>
        <taxon>Eukaryota</taxon>
        <taxon>Metazoa</taxon>
        <taxon>Cnidaria</taxon>
        <taxon>Anthozoa</taxon>
        <taxon>Octocorallia</taxon>
        <taxon>Malacalcyonacea</taxon>
        <taxon>Plexauridae</taxon>
        <taxon>Paramuricea</taxon>
    </lineage>
</organism>